<dbReference type="EMBL" id="LR798382">
    <property type="protein sequence ID" value="CAB5228019.1"/>
    <property type="molecule type" value="Genomic_DNA"/>
</dbReference>
<name>A0A6J5SHH1_9CAUD</name>
<accession>A0A6J5SHH1</accession>
<proteinExistence type="predicted"/>
<sequence length="91" mass="10332">MDTVREVQWGWGCMKPKPNTDWLAALESAICREAPGPEWKTRRQIEKEFSVSKAGASKALTMLVKSGQAETKRFTINFSGKYLAIAHYRLK</sequence>
<gene>
    <name evidence="1" type="ORF">UFOVP1444_48</name>
    <name evidence="2" type="ORF">UFOVP1536_36</name>
</gene>
<evidence type="ECO:0000313" key="2">
    <source>
        <dbReference type="EMBL" id="CAB5228019.1"/>
    </source>
</evidence>
<organism evidence="1">
    <name type="scientific">uncultured Caudovirales phage</name>
    <dbReference type="NCBI Taxonomy" id="2100421"/>
    <lineage>
        <taxon>Viruses</taxon>
        <taxon>Duplodnaviria</taxon>
        <taxon>Heunggongvirae</taxon>
        <taxon>Uroviricota</taxon>
        <taxon>Caudoviricetes</taxon>
        <taxon>Peduoviridae</taxon>
        <taxon>Maltschvirus</taxon>
        <taxon>Maltschvirus maltsch</taxon>
    </lineage>
</organism>
<evidence type="ECO:0000313" key="1">
    <source>
        <dbReference type="EMBL" id="CAB4213011.1"/>
    </source>
</evidence>
<protein>
    <submittedName>
        <fullName evidence="1">Uncharacterized protein</fullName>
    </submittedName>
</protein>
<dbReference type="EMBL" id="LR797393">
    <property type="protein sequence ID" value="CAB4213011.1"/>
    <property type="molecule type" value="Genomic_DNA"/>
</dbReference>
<reference evidence="1" key="1">
    <citation type="submission" date="2020-05" db="EMBL/GenBank/DDBJ databases">
        <authorList>
            <person name="Chiriac C."/>
            <person name="Salcher M."/>
            <person name="Ghai R."/>
            <person name="Kavagutti S V."/>
        </authorList>
    </citation>
    <scope>NUCLEOTIDE SEQUENCE</scope>
</reference>